<organism evidence="5 6">
    <name type="scientific">Pannonibacter phragmitetus</name>
    <dbReference type="NCBI Taxonomy" id="121719"/>
    <lineage>
        <taxon>Bacteria</taxon>
        <taxon>Pseudomonadati</taxon>
        <taxon>Pseudomonadota</taxon>
        <taxon>Alphaproteobacteria</taxon>
        <taxon>Hyphomicrobiales</taxon>
        <taxon>Stappiaceae</taxon>
        <taxon>Pannonibacter</taxon>
    </lineage>
</organism>
<dbReference type="InterPro" id="IPR032675">
    <property type="entry name" value="LRR_dom_sf"/>
</dbReference>
<dbReference type="Gene3D" id="3.80.10.10">
    <property type="entry name" value="Ribonuclease Inhibitor"/>
    <property type="match status" value="2"/>
</dbReference>
<dbReference type="Gene3D" id="3.40.50.10140">
    <property type="entry name" value="Toll/interleukin-1 receptor homology (TIR) domain"/>
    <property type="match status" value="1"/>
</dbReference>
<evidence type="ECO:0000313" key="5">
    <source>
        <dbReference type="EMBL" id="SUB01535.1"/>
    </source>
</evidence>
<keyword evidence="2" id="KW-0677">Repeat</keyword>
<dbReference type="InterPro" id="IPR000157">
    <property type="entry name" value="TIR_dom"/>
</dbReference>
<dbReference type="AlphaFoldDB" id="A0A378ZWF0"/>
<dbReference type="PANTHER" id="PTHR46652:SF3">
    <property type="entry name" value="LEUCINE-RICH REPEAT-CONTAINING PROTEIN 9"/>
    <property type="match status" value="1"/>
</dbReference>
<evidence type="ECO:0000256" key="2">
    <source>
        <dbReference type="ARBA" id="ARBA00022737"/>
    </source>
</evidence>
<evidence type="ECO:0000259" key="4">
    <source>
        <dbReference type="Pfam" id="PF16095"/>
    </source>
</evidence>
<evidence type="ECO:0000259" key="3">
    <source>
        <dbReference type="Pfam" id="PF13676"/>
    </source>
</evidence>
<dbReference type="SUPFAM" id="SSF52058">
    <property type="entry name" value="L domain-like"/>
    <property type="match status" value="2"/>
</dbReference>
<dbReference type="Pfam" id="PF08477">
    <property type="entry name" value="Roc"/>
    <property type="match status" value="1"/>
</dbReference>
<dbReference type="PANTHER" id="PTHR46652">
    <property type="entry name" value="LEUCINE-RICH REPEAT AND IQ DOMAIN-CONTAINING PROTEIN 1-RELATED"/>
    <property type="match status" value="1"/>
</dbReference>
<dbReference type="InterPro" id="IPR032171">
    <property type="entry name" value="COR-A"/>
</dbReference>
<gene>
    <name evidence="5" type="primary">inlA</name>
    <name evidence="5" type="ORF">NCTC13350_02476</name>
</gene>
<dbReference type="InterPro" id="IPR027417">
    <property type="entry name" value="P-loop_NTPase"/>
</dbReference>
<proteinExistence type="predicted"/>
<dbReference type="InterPro" id="IPR001611">
    <property type="entry name" value="Leu-rich_rpt"/>
</dbReference>
<dbReference type="GO" id="GO:0007165">
    <property type="term" value="P:signal transduction"/>
    <property type="evidence" value="ECO:0007669"/>
    <property type="project" value="InterPro"/>
</dbReference>
<feature type="domain" description="TIR" evidence="3">
    <location>
        <begin position="961"/>
        <end position="1044"/>
    </location>
</feature>
<sequence length="1134" mass="127912">MPHHEGYQEALRRIAACRASGAEELDLGGLQLEEIPPELLELSWLKQLYLGAAAEARKNAYLIYQNLNTEELRNTYHMLPESFSTAFAQLEFLDLSYSLLASLTPLEGLTNLTMLECVDTQVSDLKPLQRLTKLITLNCSGTQVSDLKPLKHLQSLKTLNFSDTQVRDLKPLQRLISLKIIECVSTKINNLIPLQRLEILEKIDCSGTRVSDLKPLKRLIELRHINISGTQVSDLKPIQQLTSLTTLVCVGTQVCDLTPLKRLTKLTHLDFRSTEVNDLKPLQELDSLITLACANTQVTVLNPLQRLTKLTDLDCGDTQVSDLRPIKKLTRLKTLDCSGTQVSDLKPIQKLTRLTSLVCSSTLISDLKPVQQMTVLTEIDCSNTQIRDLQPLKDLTKLTILNCSDTKVSDLTPLARLTGLSQLDSSNCHLKTVPLGFWQNTNLEQVNLHNTILPGVPDEVLASTVSGNCLPALRAHLADLGDDPEPLKDVKLMVLGNGRIGKTQICNRLRGLNFDAEADSTHGIQLTSAPIPENSGQFNIWDFGGQDIYFGTHALFLKSRAVFLLVWTPETDNSDEAEHGGTKVRNRPVSWWLGTVRRLGSPRTPLIAVQNQLDRFEDAGEHPAVATLRQEDHYCRSLSYSAKTQEGEASLKERLKYAAQEFNPPLIGKVRLAVIHQLRKLREEDLTHPPSERQHRTLSFMEFQRLCDDAGGISNTELFLNFLHNAGEVFWQQGLFGDSIILDQAWVLEAVYSVFDRTKSYQYLLSQRGCFTRDTLAMLLWDNAGYTTAEQELFLGFMQQAGICFAVRSELTSPIETTFVAPDLLPEHYADEGITGTIEGNDHTLEFPTLPPGFMRNVIVRVGRKARMNCHYWRHGFCGYDATTQSRVRVEETIRDDWSGSITITAEGTQSDPLIKKLTQWILEEAQLFGLETQEKTLRELPEKLPEPDFQPDPKRPSNYFVSYAWADEKTPDRDRIVDEFCQSAQQKGVQIRRDKDEIGLGDSISDFMSTLTKGDKILIVLTDKYLRSRNCMFELYEIWRLAKGDRADFLEKARLFSAPDAGIFTPVGRAKIARHWKTAYDEEKEFLDDMGPGDRQSHHRLKTYAAHVGEILEVIADTLQPRTLEDLLDYALT</sequence>
<dbReference type="Pfam" id="PF12799">
    <property type="entry name" value="LRR_4"/>
    <property type="match status" value="3"/>
</dbReference>
<feature type="domain" description="COR" evidence="4">
    <location>
        <begin position="684"/>
        <end position="825"/>
    </location>
</feature>
<dbReference type="RefSeq" id="WP_147290429.1">
    <property type="nucleotide sequence ID" value="NZ_UGSK01000001.1"/>
</dbReference>
<accession>A0A378ZWF0</accession>
<dbReference type="Pfam" id="PF16095">
    <property type="entry name" value="COR-A"/>
    <property type="match status" value="1"/>
</dbReference>
<name>A0A378ZWF0_9HYPH</name>
<dbReference type="InterPro" id="IPR050836">
    <property type="entry name" value="SDS22/Internalin_LRR"/>
</dbReference>
<dbReference type="EMBL" id="UGSK01000001">
    <property type="protein sequence ID" value="SUB01535.1"/>
    <property type="molecule type" value="Genomic_DNA"/>
</dbReference>
<dbReference type="InterPro" id="IPR025875">
    <property type="entry name" value="Leu-rich_rpt_4"/>
</dbReference>
<keyword evidence="1" id="KW-0433">Leucine-rich repeat</keyword>
<dbReference type="InterPro" id="IPR035897">
    <property type="entry name" value="Toll_tir_struct_dom_sf"/>
</dbReference>
<dbReference type="PROSITE" id="PS51450">
    <property type="entry name" value="LRR"/>
    <property type="match status" value="1"/>
</dbReference>
<evidence type="ECO:0000313" key="6">
    <source>
        <dbReference type="Proteomes" id="UP000255000"/>
    </source>
</evidence>
<dbReference type="SUPFAM" id="SSF52540">
    <property type="entry name" value="P-loop containing nucleoside triphosphate hydrolases"/>
    <property type="match status" value="1"/>
</dbReference>
<dbReference type="Gene3D" id="3.40.50.300">
    <property type="entry name" value="P-loop containing nucleotide triphosphate hydrolases"/>
    <property type="match status" value="1"/>
</dbReference>
<evidence type="ECO:0000256" key="1">
    <source>
        <dbReference type="ARBA" id="ARBA00022614"/>
    </source>
</evidence>
<dbReference type="Proteomes" id="UP000255000">
    <property type="component" value="Unassembled WGS sequence"/>
</dbReference>
<dbReference type="OrthoDB" id="7811098at2"/>
<reference evidence="5 6" key="1">
    <citation type="submission" date="2018-06" db="EMBL/GenBank/DDBJ databases">
        <authorList>
            <consortium name="Pathogen Informatics"/>
            <person name="Doyle S."/>
        </authorList>
    </citation>
    <scope>NUCLEOTIDE SEQUENCE [LARGE SCALE GENOMIC DNA]</scope>
    <source>
        <strain evidence="5 6">NCTC13350</strain>
    </source>
</reference>
<protein>
    <submittedName>
        <fullName evidence="5">Internalin-A</fullName>
    </submittedName>
</protein>
<dbReference type="Pfam" id="PF13676">
    <property type="entry name" value="TIR_2"/>
    <property type="match status" value="1"/>
</dbReference>
<dbReference type="SUPFAM" id="SSF52200">
    <property type="entry name" value="Toll/Interleukin receptor TIR domain"/>
    <property type="match status" value="1"/>
</dbReference>